<comment type="caution">
    <text evidence="2">The sequence shown here is derived from an EMBL/GenBank/DDBJ whole genome shotgun (WGS) entry which is preliminary data.</text>
</comment>
<reference evidence="2 3" key="1">
    <citation type="journal article" date="2018" name="IMA Fungus">
        <title>IMA Genome-F 9: Draft genome sequence of Annulohypoxylon stygium, Aspergillus mulundensis, Berkeleyomyces basicola (syn. Thielaviopsis basicola), Ceratocystis smalleyi, two Cercospora beticola strains, Coleophoma cylindrospora, Fusarium fracticaudum, Phialophora cf. hyalina, and Morchella septimelata.</title>
        <authorList>
            <person name="Wingfield B.D."/>
            <person name="Bills G.F."/>
            <person name="Dong Y."/>
            <person name="Huang W."/>
            <person name="Nel W.J."/>
            <person name="Swalarsk-Parry B.S."/>
            <person name="Vaghefi N."/>
            <person name="Wilken P.M."/>
            <person name="An Z."/>
            <person name="de Beer Z.W."/>
            <person name="De Vos L."/>
            <person name="Chen L."/>
            <person name="Duong T.A."/>
            <person name="Gao Y."/>
            <person name="Hammerbacher A."/>
            <person name="Kikkert J.R."/>
            <person name="Li Y."/>
            <person name="Li H."/>
            <person name="Li K."/>
            <person name="Li Q."/>
            <person name="Liu X."/>
            <person name="Ma X."/>
            <person name="Naidoo K."/>
            <person name="Pethybridge S.J."/>
            <person name="Sun J."/>
            <person name="Steenkamp E.T."/>
            <person name="van der Nest M.A."/>
            <person name="van Wyk S."/>
            <person name="Wingfield M.J."/>
            <person name="Xiong C."/>
            <person name="Yue Q."/>
            <person name="Zhang X."/>
        </authorList>
    </citation>
    <scope>NUCLEOTIDE SEQUENCE [LARGE SCALE GENOMIC DNA]</scope>
    <source>
        <strain evidence="2 3">BP5796</strain>
    </source>
</reference>
<evidence type="ECO:0000256" key="1">
    <source>
        <dbReference type="SAM" id="MobiDB-lite"/>
    </source>
</evidence>
<feature type="compositionally biased region" description="Polar residues" evidence="1">
    <location>
        <begin position="129"/>
        <end position="143"/>
    </location>
</feature>
<sequence>MITSISIFATGSWLFGAVSQTGSWRKRTPKGRGIVAINQNRRADPALSPLDPGPFALDSVEKVKVKQGIARFHHVIDIRIWSFTREDVHPPTQTLTSTLYQSHRKLVRGPSTDDTTKHRLPPHSLTMPADSTSGRSANSVQPKDMSQNAVIKDAGFTGMQHMMQSYGLKMYDAGDVTEAKAIIDGTRQNMQANWEQQHAASKK</sequence>
<feature type="region of interest" description="Disordered" evidence="1">
    <location>
        <begin position="107"/>
        <end position="143"/>
    </location>
</feature>
<dbReference type="OrthoDB" id="4232400at2759"/>
<dbReference type="AlphaFoldDB" id="A0A3D8SZV4"/>
<name>A0A3D8SZV4_9HELO</name>
<gene>
    <name evidence="2" type="ORF">BP5796_01251</name>
</gene>
<keyword evidence="3" id="KW-1185">Reference proteome</keyword>
<proteinExistence type="predicted"/>
<organism evidence="2 3">
    <name type="scientific">Coleophoma crateriformis</name>
    <dbReference type="NCBI Taxonomy" id="565419"/>
    <lineage>
        <taxon>Eukaryota</taxon>
        <taxon>Fungi</taxon>
        <taxon>Dikarya</taxon>
        <taxon>Ascomycota</taxon>
        <taxon>Pezizomycotina</taxon>
        <taxon>Leotiomycetes</taxon>
        <taxon>Helotiales</taxon>
        <taxon>Dermateaceae</taxon>
        <taxon>Coleophoma</taxon>
    </lineage>
</organism>
<accession>A0A3D8SZV4</accession>
<dbReference type="EMBL" id="PDLN01000002">
    <property type="protein sequence ID" value="RDW91857.1"/>
    <property type="molecule type" value="Genomic_DNA"/>
</dbReference>
<dbReference type="Proteomes" id="UP000256328">
    <property type="component" value="Unassembled WGS sequence"/>
</dbReference>
<evidence type="ECO:0000313" key="3">
    <source>
        <dbReference type="Proteomes" id="UP000256328"/>
    </source>
</evidence>
<evidence type="ECO:0000313" key="2">
    <source>
        <dbReference type="EMBL" id="RDW91857.1"/>
    </source>
</evidence>
<protein>
    <submittedName>
        <fullName evidence="2">Uncharacterized protein</fullName>
    </submittedName>
</protein>